<dbReference type="InterPro" id="IPR050739">
    <property type="entry name" value="MFP"/>
</dbReference>
<evidence type="ECO:0000256" key="5">
    <source>
        <dbReference type="ARBA" id="ARBA00022519"/>
    </source>
</evidence>
<sequence>MTGGVPSLLRSIIARVDAPGEEPGAKTEASARDAAPDTAAASGADHVATGTSDILGGVAKAILVCVGLFTLWGATFPLSSSVVAGGTLISEGYNQLVQHPSGGIVVEILARNGDRVEAGDVIARLDPAPVRADLTRLKARRATLIAIDERLRAELRGDADAPLAIRGTDGEETQAVLASSSLADELRLEQSRARREGEVSLKASLEAIDRQSAATEAQSEGLDQRIEGLESQIAIYADQAERVRRLADAGHIARREVWQSEDQLIDARSRLSGLVAERGMAQERLGELVAERRRLVGETAREDAEQLTEVIGELGQIEDQITAAERALELGRLTAPVSGTLVNSHLTTTGGVARGGETLAEIVRDDDRMMFEARLLPKDIDHVRVGQPAKIELTAFNTRLVDRLRGTVAYVSADTTEDERTGEHFYTARIEIEPGSAPETLRSGMAGTAFISGPSRTFFVYLFQPLIDGYRHAFQELK</sequence>
<dbReference type="EMBL" id="QURL01000003">
    <property type="protein sequence ID" value="RFC64142.1"/>
    <property type="molecule type" value="Genomic_DNA"/>
</dbReference>
<dbReference type="OrthoDB" id="9810980at2"/>
<evidence type="ECO:0000256" key="10">
    <source>
        <dbReference type="SAM" id="Coils"/>
    </source>
</evidence>
<dbReference type="Gene3D" id="2.40.50.100">
    <property type="match status" value="1"/>
</dbReference>
<evidence type="ECO:0000313" key="13">
    <source>
        <dbReference type="EMBL" id="RFC64142.1"/>
    </source>
</evidence>
<dbReference type="GO" id="GO:0015031">
    <property type="term" value="P:protein transport"/>
    <property type="evidence" value="ECO:0007669"/>
    <property type="project" value="InterPro"/>
</dbReference>
<name>A0A371X4H9_9HYPH</name>
<dbReference type="AlphaFoldDB" id="A0A371X4H9"/>
<evidence type="ECO:0000259" key="11">
    <source>
        <dbReference type="Pfam" id="PF25994"/>
    </source>
</evidence>
<organism evidence="13 14">
    <name type="scientific">Fulvimarina endophytica</name>
    <dbReference type="NCBI Taxonomy" id="2293836"/>
    <lineage>
        <taxon>Bacteria</taxon>
        <taxon>Pseudomonadati</taxon>
        <taxon>Pseudomonadota</taxon>
        <taxon>Alphaproteobacteria</taxon>
        <taxon>Hyphomicrobiales</taxon>
        <taxon>Aurantimonadaceae</taxon>
        <taxon>Fulvimarina</taxon>
    </lineage>
</organism>
<dbReference type="InterPro" id="IPR058982">
    <property type="entry name" value="Beta-barrel_AprE"/>
</dbReference>
<dbReference type="GO" id="GO:0005886">
    <property type="term" value="C:plasma membrane"/>
    <property type="evidence" value="ECO:0007669"/>
    <property type="project" value="UniProtKB-SubCell"/>
</dbReference>
<evidence type="ECO:0000256" key="2">
    <source>
        <dbReference type="ARBA" id="ARBA00009477"/>
    </source>
</evidence>
<keyword evidence="7" id="KW-1133">Transmembrane helix</keyword>
<comment type="subcellular location">
    <subcellularLocation>
        <location evidence="1 9">Cell inner membrane</location>
        <topology evidence="1 9">Single-pass membrane protein</topology>
    </subcellularLocation>
</comment>
<dbReference type="InterPro" id="IPR058781">
    <property type="entry name" value="HH_AprE-like"/>
</dbReference>
<dbReference type="Proteomes" id="UP000264310">
    <property type="component" value="Unassembled WGS sequence"/>
</dbReference>
<keyword evidence="3 9" id="KW-0813">Transport</keyword>
<feature type="domain" description="AprE-like beta-barrel" evidence="12">
    <location>
        <begin position="369"/>
        <end position="452"/>
    </location>
</feature>
<comment type="similarity">
    <text evidence="2 9">Belongs to the membrane fusion protein (MFP) (TC 8.A.1) family.</text>
</comment>
<dbReference type="Pfam" id="PF26002">
    <property type="entry name" value="Beta-barrel_AprE"/>
    <property type="match status" value="1"/>
</dbReference>
<protein>
    <recommendedName>
        <fullName evidence="9">Membrane fusion protein (MFP) family protein</fullName>
    </recommendedName>
</protein>
<evidence type="ECO:0000256" key="3">
    <source>
        <dbReference type="ARBA" id="ARBA00022448"/>
    </source>
</evidence>
<feature type="coiled-coil region" evidence="10">
    <location>
        <begin position="212"/>
        <end position="246"/>
    </location>
</feature>
<evidence type="ECO:0000256" key="4">
    <source>
        <dbReference type="ARBA" id="ARBA00022475"/>
    </source>
</evidence>
<keyword evidence="14" id="KW-1185">Reference proteome</keyword>
<dbReference type="InterPro" id="IPR010129">
    <property type="entry name" value="T1SS_HlyD"/>
</dbReference>
<comment type="caution">
    <text evidence="13">The sequence shown here is derived from an EMBL/GenBank/DDBJ whole genome shotgun (WGS) entry which is preliminary data.</text>
</comment>
<dbReference type="NCBIfam" id="TIGR01843">
    <property type="entry name" value="type_I_hlyD"/>
    <property type="match status" value="1"/>
</dbReference>
<dbReference type="RefSeq" id="WP_116682560.1">
    <property type="nucleotide sequence ID" value="NZ_QURL01000003.1"/>
</dbReference>
<dbReference type="PANTHER" id="PTHR30386:SF17">
    <property type="entry name" value="ALKALINE PROTEASE SECRETION PROTEIN APRE"/>
    <property type="match status" value="1"/>
</dbReference>
<feature type="domain" description="AprE-like long alpha-helical hairpin" evidence="11">
    <location>
        <begin position="130"/>
        <end position="325"/>
    </location>
</feature>
<keyword evidence="8" id="KW-0472">Membrane</keyword>
<evidence type="ECO:0000256" key="6">
    <source>
        <dbReference type="ARBA" id="ARBA00022692"/>
    </source>
</evidence>
<evidence type="ECO:0000256" key="9">
    <source>
        <dbReference type="RuleBase" id="RU365093"/>
    </source>
</evidence>
<evidence type="ECO:0000313" key="14">
    <source>
        <dbReference type="Proteomes" id="UP000264310"/>
    </source>
</evidence>
<proteinExistence type="inferred from homology"/>
<dbReference type="Pfam" id="PF25994">
    <property type="entry name" value="HH_AprE"/>
    <property type="match status" value="1"/>
</dbReference>
<keyword evidence="4 9" id="KW-1003">Cell membrane</keyword>
<dbReference type="Gene3D" id="2.40.30.170">
    <property type="match status" value="1"/>
</dbReference>
<keyword evidence="5 9" id="KW-0997">Cell inner membrane</keyword>
<reference evidence="13 14" key="1">
    <citation type="submission" date="2018-08" db="EMBL/GenBank/DDBJ databases">
        <title>Fulvimarina sp. 85, whole genome shotgun sequence.</title>
        <authorList>
            <person name="Tuo L."/>
        </authorList>
    </citation>
    <scope>NUCLEOTIDE SEQUENCE [LARGE SCALE GENOMIC DNA]</scope>
    <source>
        <strain evidence="13 14">85</strain>
    </source>
</reference>
<evidence type="ECO:0000256" key="7">
    <source>
        <dbReference type="ARBA" id="ARBA00022989"/>
    </source>
</evidence>
<evidence type="ECO:0000259" key="12">
    <source>
        <dbReference type="Pfam" id="PF26002"/>
    </source>
</evidence>
<dbReference type="PANTHER" id="PTHR30386">
    <property type="entry name" value="MEMBRANE FUSION SUBUNIT OF EMRAB-TOLC MULTIDRUG EFFLUX PUMP"/>
    <property type="match status" value="1"/>
</dbReference>
<gene>
    <name evidence="13" type="ORF">DYI37_07215</name>
</gene>
<dbReference type="PRINTS" id="PR01490">
    <property type="entry name" value="RTXTOXIND"/>
</dbReference>
<keyword evidence="6" id="KW-0812">Transmembrane</keyword>
<accession>A0A371X4H9</accession>
<keyword evidence="10" id="KW-0175">Coiled coil</keyword>
<evidence type="ECO:0000256" key="1">
    <source>
        <dbReference type="ARBA" id="ARBA00004377"/>
    </source>
</evidence>
<evidence type="ECO:0000256" key="8">
    <source>
        <dbReference type="ARBA" id="ARBA00023136"/>
    </source>
</evidence>